<dbReference type="EMBL" id="LT553497">
    <property type="protein sequence ID" value="SAM01015.1"/>
    <property type="molecule type" value="Genomic_DNA"/>
</dbReference>
<feature type="region of interest" description="Disordered" evidence="1">
    <location>
        <begin position="1"/>
        <end position="120"/>
    </location>
</feature>
<evidence type="ECO:0000313" key="2">
    <source>
        <dbReference type="EMBL" id="SAM01015.1"/>
    </source>
</evidence>
<name>A0A168NQT9_ABSGL</name>
<accession>A0A168NQT9</accession>
<dbReference type="Pfam" id="PF04910">
    <property type="entry name" value="Tcf25"/>
    <property type="match status" value="1"/>
</dbReference>
<evidence type="ECO:0000256" key="1">
    <source>
        <dbReference type="SAM" id="MobiDB-lite"/>
    </source>
</evidence>
<reference evidence="2" key="1">
    <citation type="submission" date="2016-04" db="EMBL/GenBank/DDBJ databases">
        <authorList>
            <person name="Evans L.H."/>
            <person name="Alamgir A."/>
            <person name="Owens N."/>
            <person name="Weber N.D."/>
            <person name="Virtaneva K."/>
            <person name="Barbian K."/>
            <person name="Babar A."/>
            <person name="Rosenke K."/>
        </authorList>
    </citation>
    <scope>NUCLEOTIDE SEQUENCE [LARGE SCALE GENOMIC DNA]</scope>
    <source>
        <strain evidence="2">CBS 101.48</strain>
    </source>
</reference>
<dbReference type="AlphaFoldDB" id="A0A168NQT9"/>
<dbReference type="InParanoid" id="A0A168NQT9"/>
<dbReference type="STRING" id="4829.A0A168NQT9"/>
<dbReference type="GO" id="GO:1990112">
    <property type="term" value="C:RQC complex"/>
    <property type="evidence" value="ECO:0007669"/>
    <property type="project" value="TreeGrafter"/>
</dbReference>
<feature type="compositionally biased region" description="Basic and acidic residues" evidence="1">
    <location>
        <begin position="717"/>
        <end position="730"/>
    </location>
</feature>
<dbReference type="OMA" id="IWGKMPP"/>
<feature type="region of interest" description="Disordered" evidence="1">
    <location>
        <begin position="717"/>
        <end position="744"/>
    </location>
</feature>
<gene>
    <name evidence="2" type="primary">ABSGL_06751.1 scaffold 8661</name>
</gene>
<keyword evidence="3" id="KW-1185">Reference proteome</keyword>
<dbReference type="PANTHER" id="PTHR22684:SF0">
    <property type="entry name" value="RIBOSOME QUALITY CONTROL COMPLEX SUBUNIT TCF25"/>
    <property type="match status" value="1"/>
</dbReference>
<feature type="compositionally biased region" description="Basic residues" evidence="1">
    <location>
        <begin position="94"/>
        <end position="110"/>
    </location>
</feature>
<feature type="compositionally biased region" description="Low complexity" evidence="1">
    <location>
        <begin position="134"/>
        <end position="148"/>
    </location>
</feature>
<feature type="compositionally biased region" description="Acidic residues" evidence="1">
    <location>
        <begin position="42"/>
        <end position="58"/>
    </location>
</feature>
<feature type="region of interest" description="Disordered" evidence="1">
    <location>
        <begin position="133"/>
        <end position="163"/>
    </location>
</feature>
<dbReference type="InterPro" id="IPR006994">
    <property type="entry name" value="TCF25/Rqc1"/>
</dbReference>
<feature type="compositionally biased region" description="Acidic residues" evidence="1">
    <location>
        <begin position="731"/>
        <end position="744"/>
    </location>
</feature>
<dbReference type="GO" id="GO:0072344">
    <property type="term" value="P:rescue of stalled ribosome"/>
    <property type="evidence" value="ECO:0007669"/>
    <property type="project" value="TreeGrafter"/>
</dbReference>
<dbReference type="FunCoup" id="A0A168NQT9">
    <property type="interactions" value="595"/>
</dbReference>
<protein>
    <recommendedName>
        <fullName evidence="4">DUF654-domain-containing protein</fullName>
    </recommendedName>
</protein>
<sequence>MSSRALRRLQKEQLASADQNNSDEDSDGYEPPAKAQNLFDLLNEDGNSDAEEQEESQDDQAATVSEEQQLTKISPRASSPPPTTKSADNSNISKAKKNKKNKKKQQKKAAKNTAQDVSELSMKELDDMLDNLKTSDASGATAGASCATENTASTDPEDTLTPTARQLLSVNSRFLDSEAEMKRMFGSRVVNREARPSGRLLKKTKLATPKVDWPSFQKQGLSMEHLDSGSSAYSTYSFKHQEVYQDTQLDYLNVIAQHDPNGLVMLTHQRPYHVDSLLQLSEIAKQQGDWTVAGDCIDRAMYASERAFHPHFNLGSGTVRLPYQRSENRSFFIAMVRHIQFLTRRGCWRTAFEFNKLLFSISPFSDPTGALLAMDYYALSAREYRYVLNFGKDWKHDGKTYPHDISLMPNFAFSTAYAKFKLHQQANTDGKSTSDDDDEKDNDVDGSGMLRDAIARFPGFVPRILEALDESDSTVNQQLTFFTKTSTDNYLDLLLALYTDRTHELWKEPEVLSWLKANTYNVLKDTAYRNKALTEIPHESDQDALLPSNLCRHVLLLERRELLSMLPRSVTNTTSYANDPLPPPDSTTGYDIEERMRSSRRTLGPQGGGVLAMLQNLLGMGQLDAGNRERLRQVMDQLTAGRDRIPGAFPGEEGHTDDDEVTVTATAEIDEGDATPVPENVDRDEWQRILDMYGQVPSQDGGDQRLREIMEHLDGISEQQQHDGSVHSGDDDMNEDDFYSDEEDLELQRALAESAQQHHEETARRNQQ</sequence>
<dbReference type="GO" id="GO:1990116">
    <property type="term" value="P:ribosome-associated ubiquitin-dependent protein catabolic process"/>
    <property type="evidence" value="ECO:0007669"/>
    <property type="project" value="TreeGrafter"/>
</dbReference>
<organism evidence="2">
    <name type="scientific">Absidia glauca</name>
    <name type="common">Pin mould</name>
    <dbReference type="NCBI Taxonomy" id="4829"/>
    <lineage>
        <taxon>Eukaryota</taxon>
        <taxon>Fungi</taxon>
        <taxon>Fungi incertae sedis</taxon>
        <taxon>Mucoromycota</taxon>
        <taxon>Mucoromycotina</taxon>
        <taxon>Mucoromycetes</taxon>
        <taxon>Mucorales</taxon>
        <taxon>Cunninghamellaceae</taxon>
        <taxon>Absidia</taxon>
    </lineage>
</organism>
<feature type="compositionally biased region" description="Polar residues" evidence="1">
    <location>
        <begin position="63"/>
        <end position="72"/>
    </location>
</feature>
<feature type="compositionally biased region" description="Polar residues" evidence="1">
    <location>
        <begin position="149"/>
        <end position="163"/>
    </location>
</feature>
<evidence type="ECO:0000313" key="3">
    <source>
        <dbReference type="Proteomes" id="UP000078561"/>
    </source>
</evidence>
<dbReference type="Proteomes" id="UP000078561">
    <property type="component" value="Unassembled WGS sequence"/>
</dbReference>
<dbReference type="PANTHER" id="PTHR22684">
    <property type="entry name" value="NULP1-RELATED"/>
    <property type="match status" value="1"/>
</dbReference>
<evidence type="ECO:0008006" key="4">
    <source>
        <dbReference type="Google" id="ProtNLM"/>
    </source>
</evidence>
<dbReference type="OrthoDB" id="205993at2759"/>
<proteinExistence type="predicted"/>